<comment type="caution">
    <text evidence="8">The sequence shown here is derived from an EMBL/GenBank/DDBJ whole genome shotgun (WGS) entry which is preliminary data.</text>
</comment>
<sequence>MNFLRGIVRAQGQIFLQAGWGPAVFALAAMTVTSAWFALAALAGAAVQAGCALALAEWDDARGLHRLREGGTRARSGIPGHDLESSRVDAKALARNRTGVIPAEVDQGLHGFNGALTGCAAVLACGPGIPAALWTLAGSAVCALIVWGAPKLSWPASLPLLTGPFCLVNSIAVAVAVPFERTPGAVVPLGSPVHDVLAGAVRGAHQVILGGSVLGGLLVLAGMFAAGWRAGVWAASGTLVGTLAGFVGIGQGPATSGLLGYSALLVTVALGVAFPARGSRILRIGVPVLAAALTVPLWWVITAVGVAPYTWPFVLVTWTVLALRSRQWRAGEARHDER</sequence>
<keyword evidence="3" id="KW-1003">Cell membrane</keyword>
<dbReference type="AlphaFoldDB" id="A0A6N9R1G2"/>
<feature type="transmembrane region" description="Helical" evidence="7">
    <location>
        <begin position="258"/>
        <end position="274"/>
    </location>
</feature>
<evidence type="ECO:0000256" key="7">
    <source>
        <dbReference type="SAM" id="Phobius"/>
    </source>
</evidence>
<gene>
    <name evidence="8" type="ORF">GKZ75_09785</name>
</gene>
<proteinExistence type="inferred from homology"/>
<dbReference type="Proteomes" id="UP000471026">
    <property type="component" value="Unassembled WGS sequence"/>
</dbReference>
<keyword evidence="6 7" id="KW-0472">Membrane</keyword>
<evidence type="ECO:0000313" key="9">
    <source>
        <dbReference type="Proteomes" id="UP000471026"/>
    </source>
</evidence>
<feature type="transmembrane region" description="Helical" evidence="7">
    <location>
        <begin position="131"/>
        <end position="149"/>
    </location>
</feature>
<dbReference type="PANTHER" id="PTHR10464:SF4">
    <property type="entry name" value="UREA TRANSPORTER"/>
    <property type="match status" value="1"/>
</dbReference>
<dbReference type="Pfam" id="PF03253">
    <property type="entry name" value="UT"/>
    <property type="match status" value="1"/>
</dbReference>
<evidence type="ECO:0000313" key="8">
    <source>
        <dbReference type="EMBL" id="NDO78508.1"/>
    </source>
</evidence>
<evidence type="ECO:0000256" key="5">
    <source>
        <dbReference type="ARBA" id="ARBA00022989"/>
    </source>
</evidence>
<feature type="transmembrane region" description="Helical" evidence="7">
    <location>
        <begin position="307"/>
        <end position="324"/>
    </location>
</feature>
<evidence type="ECO:0000256" key="4">
    <source>
        <dbReference type="ARBA" id="ARBA00022692"/>
    </source>
</evidence>
<evidence type="ECO:0008006" key="10">
    <source>
        <dbReference type="Google" id="ProtNLM"/>
    </source>
</evidence>
<protein>
    <recommendedName>
        <fullName evidence="10">Urea transporter</fullName>
    </recommendedName>
</protein>
<dbReference type="RefSeq" id="WP_162229844.1">
    <property type="nucleotide sequence ID" value="NZ_WMHZ01000013.1"/>
</dbReference>
<evidence type="ECO:0000256" key="1">
    <source>
        <dbReference type="ARBA" id="ARBA00004651"/>
    </source>
</evidence>
<feature type="transmembrane region" description="Helical" evidence="7">
    <location>
        <begin position="281"/>
        <end position="301"/>
    </location>
</feature>
<dbReference type="PANTHER" id="PTHR10464">
    <property type="entry name" value="UREA TRANSPORTER"/>
    <property type="match status" value="1"/>
</dbReference>
<keyword evidence="5 7" id="KW-1133">Transmembrane helix</keyword>
<comment type="subcellular location">
    <subcellularLocation>
        <location evidence="1">Cell membrane</location>
        <topology evidence="1">Multi-pass membrane protein</topology>
    </subcellularLocation>
</comment>
<feature type="transmembrane region" description="Helical" evidence="7">
    <location>
        <begin position="232"/>
        <end position="252"/>
    </location>
</feature>
<reference evidence="8 9" key="1">
    <citation type="submission" date="2019-11" db="EMBL/GenBank/DDBJ databases">
        <title>Draft genome sequence of Kocuria indica DP-K7, a methyl red degrading Actinobacterium.</title>
        <authorList>
            <person name="Kumaran S."/>
            <person name="Tischler D."/>
            <person name="Ngo A.C.R."/>
            <person name="Schultes F."/>
        </authorList>
    </citation>
    <scope>NUCLEOTIDE SEQUENCE [LARGE SCALE GENOMIC DNA]</scope>
    <source>
        <strain evidence="8 9">DP-K7</strain>
    </source>
</reference>
<evidence type="ECO:0000256" key="3">
    <source>
        <dbReference type="ARBA" id="ARBA00022475"/>
    </source>
</evidence>
<comment type="similarity">
    <text evidence="2">Belongs to the urea transporter family.</text>
</comment>
<feature type="transmembrane region" description="Helical" evidence="7">
    <location>
        <begin position="207"/>
        <end position="225"/>
    </location>
</feature>
<keyword evidence="4 7" id="KW-0812">Transmembrane</keyword>
<dbReference type="EMBL" id="WMHZ01000013">
    <property type="protein sequence ID" value="NDO78508.1"/>
    <property type="molecule type" value="Genomic_DNA"/>
</dbReference>
<organism evidence="8 9">
    <name type="scientific">Kocuria marina subsp. indica</name>
    <dbReference type="NCBI Taxonomy" id="1049583"/>
    <lineage>
        <taxon>Bacteria</taxon>
        <taxon>Bacillati</taxon>
        <taxon>Actinomycetota</taxon>
        <taxon>Actinomycetes</taxon>
        <taxon>Micrococcales</taxon>
        <taxon>Micrococcaceae</taxon>
        <taxon>Kocuria</taxon>
    </lineage>
</organism>
<name>A0A6N9R1G2_9MICC</name>
<dbReference type="InterPro" id="IPR029020">
    <property type="entry name" value="Ammonium/urea_transptr"/>
</dbReference>
<evidence type="ECO:0000256" key="2">
    <source>
        <dbReference type="ARBA" id="ARBA00005914"/>
    </source>
</evidence>
<dbReference type="Gene3D" id="1.10.3430.10">
    <property type="entry name" value="Ammonium transporter AmtB like domains"/>
    <property type="match status" value="2"/>
</dbReference>
<dbReference type="GO" id="GO:0015204">
    <property type="term" value="F:urea transmembrane transporter activity"/>
    <property type="evidence" value="ECO:0007669"/>
    <property type="project" value="InterPro"/>
</dbReference>
<dbReference type="GO" id="GO:0005886">
    <property type="term" value="C:plasma membrane"/>
    <property type="evidence" value="ECO:0007669"/>
    <property type="project" value="UniProtKB-SubCell"/>
</dbReference>
<evidence type="ECO:0000256" key="6">
    <source>
        <dbReference type="ARBA" id="ARBA00023136"/>
    </source>
</evidence>
<accession>A0A6N9R1G2</accession>
<dbReference type="InterPro" id="IPR004937">
    <property type="entry name" value="Urea_transporter"/>
</dbReference>